<accession>A0ABU9D7C3</accession>
<dbReference type="EMBL" id="JBBPCO010000005">
    <property type="protein sequence ID" value="MEK8089437.1"/>
    <property type="molecule type" value="Genomic_DNA"/>
</dbReference>
<gene>
    <name evidence="2" type="ORF">WOB96_06615</name>
</gene>
<dbReference type="InterPro" id="IPR041527">
    <property type="entry name" value="YhcG_N"/>
</dbReference>
<dbReference type="Proteomes" id="UP001446205">
    <property type="component" value="Unassembled WGS sequence"/>
</dbReference>
<evidence type="ECO:0000313" key="2">
    <source>
        <dbReference type="EMBL" id="MEK8089437.1"/>
    </source>
</evidence>
<reference evidence="2 3" key="1">
    <citation type="submission" date="2024-04" db="EMBL/GenBank/DDBJ databases">
        <authorList>
            <person name="Abashina T."/>
            <person name="Shaikin A."/>
        </authorList>
    </citation>
    <scope>NUCLEOTIDE SEQUENCE [LARGE SCALE GENOMIC DNA]</scope>
    <source>
        <strain evidence="2 3">AAFK</strain>
    </source>
</reference>
<protein>
    <recommendedName>
        <fullName evidence="1">YhcG N-terminal domain-containing protein</fullName>
    </recommendedName>
</protein>
<dbReference type="RefSeq" id="WP_341370495.1">
    <property type="nucleotide sequence ID" value="NZ_JBBPCO010000005.1"/>
</dbReference>
<proteinExistence type="predicted"/>
<sequence>MPDSTSLLGDIRQLIEASRAALATTVNSALTLLYWQVGQRIRNEVLQGERGNTAS</sequence>
<dbReference type="Pfam" id="PF17761">
    <property type="entry name" value="DUF1016_N"/>
    <property type="match status" value="1"/>
</dbReference>
<evidence type="ECO:0000259" key="1">
    <source>
        <dbReference type="Pfam" id="PF17761"/>
    </source>
</evidence>
<comment type="caution">
    <text evidence="2">The sequence shown here is derived from an EMBL/GenBank/DDBJ whole genome shotgun (WGS) entry which is preliminary data.</text>
</comment>
<evidence type="ECO:0000313" key="3">
    <source>
        <dbReference type="Proteomes" id="UP001446205"/>
    </source>
</evidence>
<keyword evidence="3" id="KW-1185">Reference proteome</keyword>
<organism evidence="2 3">
    <name type="scientific">Thermithiobacillus plumbiphilus</name>
    <dbReference type="NCBI Taxonomy" id="1729899"/>
    <lineage>
        <taxon>Bacteria</taxon>
        <taxon>Pseudomonadati</taxon>
        <taxon>Pseudomonadota</taxon>
        <taxon>Acidithiobacillia</taxon>
        <taxon>Acidithiobacillales</taxon>
        <taxon>Thermithiobacillaceae</taxon>
        <taxon>Thermithiobacillus</taxon>
    </lineage>
</organism>
<name>A0ABU9D7C3_9PROT</name>
<feature type="domain" description="YhcG N-terminal" evidence="1">
    <location>
        <begin position="10"/>
        <end position="50"/>
    </location>
</feature>